<protein>
    <submittedName>
        <fullName evidence="1">Uncharacterized protein</fullName>
    </submittedName>
</protein>
<reference evidence="1 2" key="1">
    <citation type="journal article" date="2018" name="Sci. Rep.">
        <title>Comparative genomics provides insights into the lifestyle and reveals functional heterogeneity of dark septate endophytic fungi.</title>
        <authorList>
            <person name="Knapp D.G."/>
            <person name="Nemeth J.B."/>
            <person name="Barry K."/>
            <person name="Hainaut M."/>
            <person name="Henrissat B."/>
            <person name="Johnson J."/>
            <person name="Kuo A."/>
            <person name="Lim J.H.P."/>
            <person name="Lipzen A."/>
            <person name="Nolan M."/>
            <person name="Ohm R.A."/>
            <person name="Tamas L."/>
            <person name="Grigoriev I.V."/>
            <person name="Spatafora J.W."/>
            <person name="Nagy L.G."/>
            <person name="Kovacs G.M."/>
        </authorList>
    </citation>
    <scope>NUCLEOTIDE SEQUENCE [LARGE SCALE GENOMIC DNA]</scope>
    <source>
        <strain evidence="1 2">DSE2036</strain>
    </source>
</reference>
<keyword evidence="2" id="KW-1185">Reference proteome</keyword>
<evidence type="ECO:0000313" key="1">
    <source>
        <dbReference type="EMBL" id="PVH92199.1"/>
    </source>
</evidence>
<sequence>MPKPRTAGFASSYAWLGVGVAGWGRRLGAVGGYLTPLGTHLLVESCLVACLMVGGIEGIGFEGMAEGLVGIGRRGGTMGREVGGGPRRVWDGGRERDVSNNYPPSNIHILSLIFALLSMTHLLRPSLRATPSSIYPRRYLGQMRASVFMLDAMKIWRGVFSTINIGYYTLQVLLGGIFETTYTHLACGWVAATATYKHETTIQHYTSEPPHLSSAEKRYRLGKNTGGFGRGHMNKEAHIFTVGVQQSLVRIRGDERHRHVTRKRIVQSTLCDLPYDFVDSTPQPQGFARNVILSFDINLVS</sequence>
<dbReference type="AlphaFoldDB" id="A0A2V1D3K1"/>
<accession>A0A2V1D3K1</accession>
<name>A0A2V1D3K1_9PLEO</name>
<dbReference type="Proteomes" id="UP000244855">
    <property type="component" value="Unassembled WGS sequence"/>
</dbReference>
<organism evidence="1 2">
    <name type="scientific">Periconia macrospinosa</name>
    <dbReference type="NCBI Taxonomy" id="97972"/>
    <lineage>
        <taxon>Eukaryota</taxon>
        <taxon>Fungi</taxon>
        <taxon>Dikarya</taxon>
        <taxon>Ascomycota</taxon>
        <taxon>Pezizomycotina</taxon>
        <taxon>Dothideomycetes</taxon>
        <taxon>Pleosporomycetidae</taxon>
        <taxon>Pleosporales</taxon>
        <taxon>Massarineae</taxon>
        <taxon>Periconiaceae</taxon>
        <taxon>Periconia</taxon>
    </lineage>
</organism>
<proteinExistence type="predicted"/>
<dbReference type="EMBL" id="KZ805708">
    <property type="protein sequence ID" value="PVH92199.1"/>
    <property type="molecule type" value="Genomic_DNA"/>
</dbReference>
<evidence type="ECO:0000313" key="2">
    <source>
        <dbReference type="Proteomes" id="UP000244855"/>
    </source>
</evidence>
<gene>
    <name evidence="1" type="ORF">DM02DRAFT_635560</name>
</gene>